<keyword evidence="1" id="KW-1133">Transmembrane helix</keyword>
<gene>
    <name evidence="3" type="ORF">MNB_SV-9-922</name>
</gene>
<evidence type="ECO:0000259" key="2">
    <source>
        <dbReference type="Pfam" id="PF12250"/>
    </source>
</evidence>
<dbReference type="InterPro" id="IPR020963">
    <property type="entry name" value="ArabinofuranosylTrfase_AftA_N"/>
</dbReference>
<dbReference type="EMBL" id="FPHG01000054">
    <property type="protein sequence ID" value="SFV62616.1"/>
    <property type="molecule type" value="Genomic_DNA"/>
</dbReference>
<evidence type="ECO:0000256" key="1">
    <source>
        <dbReference type="SAM" id="Phobius"/>
    </source>
</evidence>
<name>A0A1W1CA16_9ZZZZ</name>
<dbReference type="GO" id="GO:0005886">
    <property type="term" value="C:plasma membrane"/>
    <property type="evidence" value="ECO:0007669"/>
    <property type="project" value="InterPro"/>
</dbReference>
<feature type="transmembrane region" description="Helical" evidence="1">
    <location>
        <begin position="263"/>
        <end position="284"/>
    </location>
</feature>
<feature type="transmembrane region" description="Helical" evidence="1">
    <location>
        <begin position="369"/>
        <end position="387"/>
    </location>
</feature>
<keyword evidence="1" id="KW-0472">Membrane</keyword>
<organism evidence="3">
    <name type="scientific">hydrothermal vent metagenome</name>
    <dbReference type="NCBI Taxonomy" id="652676"/>
    <lineage>
        <taxon>unclassified sequences</taxon>
        <taxon>metagenomes</taxon>
        <taxon>ecological metagenomes</taxon>
    </lineage>
</organism>
<feature type="transmembrane region" description="Helical" evidence="1">
    <location>
        <begin position="9"/>
        <end position="26"/>
    </location>
</feature>
<feature type="transmembrane region" description="Helical" evidence="1">
    <location>
        <begin position="174"/>
        <end position="191"/>
    </location>
</feature>
<feature type="domain" description="Arabinofuranosyltransferase AftA N-terminal" evidence="2">
    <location>
        <begin position="50"/>
        <end position="378"/>
    </location>
</feature>
<feature type="transmembrane region" description="Helical" evidence="1">
    <location>
        <begin position="62"/>
        <end position="82"/>
    </location>
</feature>
<protein>
    <recommendedName>
        <fullName evidence="2">Arabinofuranosyltransferase AftA N-terminal domain-containing protein</fullName>
    </recommendedName>
</protein>
<dbReference type="AlphaFoldDB" id="A0A1W1CA16"/>
<proteinExistence type="predicted"/>
<dbReference type="Pfam" id="PF12250">
    <property type="entry name" value="AftA_N"/>
    <property type="match status" value="1"/>
</dbReference>
<evidence type="ECO:0000313" key="3">
    <source>
        <dbReference type="EMBL" id="SFV62616.1"/>
    </source>
</evidence>
<accession>A0A1W1CA16</accession>
<feature type="transmembrane region" description="Helical" evidence="1">
    <location>
        <begin position="399"/>
        <end position="418"/>
    </location>
</feature>
<feature type="transmembrane region" description="Helical" evidence="1">
    <location>
        <begin position="221"/>
        <end position="251"/>
    </location>
</feature>
<dbReference type="GO" id="GO:0044038">
    <property type="term" value="P:cell wall macromolecule biosynthetic process"/>
    <property type="evidence" value="ECO:0007669"/>
    <property type="project" value="InterPro"/>
</dbReference>
<feature type="transmembrane region" description="Helical" evidence="1">
    <location>
        <begin position="150"/>
        <end position="168"/>
    </location>
</feature>
<feature type="transmembrane region" description="Helical" evidence="1">
    <location>
        <begin position="304"/>
        <end position="329"/>
    </location>
</feature>
<feature type="transmembrane region" description="Helical" evidence="1">
    <location>
        <begin position="123"/>
        <end position="143"/>
    </location>
</feature>
<keyword evidence="1" id="KW-0812">Transmembrane</keyword>
<reference evidence="3" key="1">
    <citation type="submission" date="2016-10" db="EMBL/GenBank/DDBJ databases">
        <authorList>
            <person name="de Groot N.N."/>
        </authorList>
    </citation>
    <scope>NUCLEOTIDE SEQUENCE</scope>
</reference>
<feature type="transmembrane region" description="Helical" evidence="1">
    <location>
        <begin position="336"/>
        <end position="357"/>
    </location>
</feature>
<feature type="transmembrane region" description="Helical" evidence="1">
    <location>
        <begin position="198"/>
        <end position="215"/>
    </location>
</feature>
<dbReference type="GO" id="GO:0016757">
    <property type="term" value="F:glycosyltransferase activity"/>
    <property type="evidence" value="ECO:0007669"/>
    <property type="project" value="InterPro"/>
</dbReference>
<feature type="transmembrane region" description="Helical" evidence="1">
    <location>
        <begin position="38"/>
        <end position="57"/>
    </location>
</feature>
<sequence>MLKYLYHRFAMYVLPLLLSIILILIFRHTVGNEFPYNYMVPKSIFFIFIALSSYLIINNKHYAFAISILSVALLTSSIWMMFDAKTILGGMGGDNGFSMVMVENFMHSNFSTDVTYKGLSSFYPFYFFYAVAKIGVLFDLSYYKALKYGAFITIYFIPISSYLLWRNIYAKEESYIMVLSTIFVITISMFFRKSYEVISLALIIPWWIYYFNLSAKIKKEAIIGGLIGGVLFGTFYYYFFPIVLASIWILFKNIRNLKQHFKYYIIFILSFMTTASLYLFPYLYDLILYGSQPFQNRYFTPELLHFPLENILTLKDLFLFFGFIYLILFRHKLVEYYLLVLLLSSYLWIFLGHIGILIDTPLLVNKISIFINLILSLGFGLLLHHIAKNLKNISVHPKTTVSIMLLMLTTTSFFTQIANSYNSPELKSAKEFQVNKLWLNKSILELFKNKNILADRSRMLASPNYPIYFFTTWSSCYTHPASQLMERIDFLEKLSKSTNSDFIAWILRNNRFSSIDFVWFSNQTYNILHENFPHANPYKMITIKYKPIFFKSLEKVKGQKELYRVPDNLNYIINIDKLDTKDKIIYDKFSKQ</sequence>